<keyword evidence="6 8" id="KW-0503">Monooxygenase</keyword>
<keyword evidence="9" id="KW-0812">Transmembrane</keyword>
<reference evidence="10 11" key="1">
    <citation type="submission" date="2020-10" db="EMBL/GenBank/DDBJ databases">
        <authorList>
            <person name="Klimov P.B."/>
            <person name="Dyachkov S.M."/>
            <person name="Chetverikov P.E."/>
        </authorList>
    </citation>
    <scope>NUCLEOTIDE SEQUENCE [LARGE SCALE GENOMIC DNA]</scope>
    <source>
        <strain evidence="10">BMOC 18-1129-001#AD2665</strain>
        <tissue evidence="10">Entire mites</tissue>
    </source>
</reference>
<keyword evidence="9" id="KW-1133">Transmembrane helix</keyword>
<dbReference type="Pfam" id="PF00067">
    <property type="entry name" value="p450"/>
    <property type="match status" value="1"/>
</dbReference>
<dbReference type="PANTHER" id="PTHR24302">
    <property type="entry name" value="CYTOCHROME P450 FAMILY 3"/>
    <property type="match status" value="1"/>
</dbReference>
<evidence type="ECO:0000256" key="5">
    <source>
        <dbReference type="ARBA" id="ARBA00023004"/>
    </source>
</evidence>
<dbReference type="SUPFAM" id="SSF48264">
    <property type="entry name" value="Cytochrome P450"/>
    <property type="match status" value="1"/>
</dbReference>
<sequence length="613" mass="70390">MLKKYEPDDRKPSVTQVLTDTMPAMSVYILNKWKNEMIEKLGKEGFKKYQDATFKRGRHLYSYERVLQRHDELGPTFGACYGADAWIFTKDPDIIQHIFITQGHIHTDSNRLNLPIPELNNSVAQATGDRWKRLRSAIGQAFTHGRMKSDSVFSDIQSVTSIAVETIGMIPSNRRDGVNYRIADIRDLSKRFSCEVMLRIGFATNNRIDFHSASDPLIDSIDEAGTQLNNPITWMSNIFPSLTSFACRLSKLVPIYRNISYIFNVLQTNAMERANSIHNSIDKNYDRKMIDSFMESYCRKEITYEEFKGTGIYFILAGYYPTANAITCLCWLLARHQRVQEKLRSYLLQFGGVSQTLKDNYLDQVIFETCRLYPPMPSFVGRKLQHDVRIKGMTLPRGACIIPSTLAVHHDKTLWGPDASEFRPERFENAKNYHAAQFLPFSLGSRSCAGNRMAMSVIRTFISQIILQYKLDIASSTCLELRFQSPNPIQLMIEKPILIKFVNLSQADPSFDGKPAIIDFKPANKAKPLYDYPLQLSAYAGAINFDERVKLSTNIDTSIVIVAYTDGSPATLHTFDAIKHWCKWLERIDQFYRMKSYMKMRDSDTVPRKKRKT</sequence>
<keyword evidence="9" id="KW-0472">Membrane</keyword>
<evidence type="ECO:0000256" key="6">
    <source>
        <dbReference type="ARBA" id="ARBA00023033"/>
    </source>
</evidence>
<evidence type="ECO:0000313" key="11">
    <source>
        <dbReference type="Proteomes" id="UP000825002"/>
    </source>
</evidence>
<accession>A0ABQ7S577</accession>
<dbReference type="PRINTS" id="PR00463">
    <property type="entry name" value="EP450I"/>
</dbReference>
<evidence type="ECO:0000256" key="2">
    <source>
        <dbReference type="ARBA" id="ARBA00022617"/>
    </source>
</evidence>
<dbReference type="Gene3D" id="1.10.630.10">
    <property type="entry name" value="Cytochrome P450"/>
    <property type="match status" value="1"/>
</dbReference>
<evidence type="ECO:0000256" key="4">
    <source>
        <dbReference type="ARBA" id="ARBA00023002"/>
    </source>
</evidence>
<dbReference type="PANTHER" id="PTHR24302:SF15">
    <property type="entry name" value="FATTY-ACID PEROXYGENASE"/>
    <property type="match status" value="1"/>
</dbReference>
<comment type="function">
    <text evidence="7">Cytochromes P450 are a group of heme-thiolate monooxygenases. They oxidize a variety of structurally unrelated compounds, including steroids, fatty acids, and xenobiotics.</text>
</comment>
<dbReference type="PROSITE" id="PS00086">
    <property type="entry name" value="CYTOCHROME_P450"/>
    <property type="match status" value="1"/>
</dbReference>
<dbReference type="InterPro" id="IPR036396">
    <property type="entry name" value="Cyt_P450_sf"/>
</dbReference>
<evidence type="ECO:0000256" key="1">
    <source>
        <dbReference type="ARBA" id="ARBA00010617"/>
    </source>
</evidence>
<keyword evidence="3 8" id="KW-0479">Metal-binding</keyword>
<organism evidence="10 11">
    <name type="scientific">Fragariocoptes setiger</name>
    <dbReference type="NCBI Taxonomy" id="1670756"/>
    <lineage>
        <taxon>Eukaryota</taxon>
        <taxon>Metazoa</taxon>
        <taxon>Ecdysozoa</taxon>
        <taxon>Arthropoda</taxon>
        <taxon>Chelicerata</taxon>
        <taxon>Arachnida</taxon>
        <taxon>Acari</taxon>
        <taxon>Acariformes</taxon>
        <taxon>Trombidiformes</taxon>
        <taxon>Prostigmata</taxon>
        <taxon>Eupodina</taxon>
        <taxon>Eriophyoidea</taxon>
        <taxon>Phytoptidae</taxon>
        <taxon>Fragariocoptes</taxon>
    </lineage>
</organism>
<evidence type="ECO:0000313" key="10">
    <source>
        <dbReference type="EMBL" id="KAG9508574.1"/>
    </source>
</evidence>
<keyword evidence="4 8" id="KW-0560">Oxidoreductase</keyword>
<dbReference type="EMBL" id="JAIFTH010001338">
    <property type="protein sequence ID" value="KAG9508574.1"/>
    <property type="molecule type" value="Genomic_DNA"/>
</dbReference>
<name>A0ABQ7S577_9ACAR</name>
<dbReference type="InterPro" id="IPR001128">
    <property type="entry name" value="Cyt_P450"/>
</dbReference>
<evidence type="ECO:0000256" key="9">
    <source>
        <dbReference type="SAM" id="Phobius"/>
    </source>
</evidence>
<evidence type="ECO:0000256" key="8">
    <source>
        <dbReference type="RuleBase" id="RU000461"/>
    </source>
</evidence>
<comment type="caution">
    <text evidence="10">The sequence shown here is derived from an EMBL/GenBank/DDBJ whole genome shotgun (WGS) entry which is preliminary data.</text>
</comment>
<dbReference type="Proteomes" id="UP000825002">
    <property type="component" value="Unassembled WGS sequence"/>
</dbReference>
<keyword evidence="2 8" id="KW-0349">Heme</keyword>
<keyword evidence="11" id="KW-1185">Reference proteome</keyword>
<proteinExistence type="inferred from homology"/>
<feature type="non-terminal residue" evidence="10">
    <location>
        <position position="613"/>
    </location>
</feature>
<evidence type="ECO:0000256" key="7">
    <source>
        <dbReference type="ARBA" id="ARBA00043906"/>
    </source>
</evidence>
<dbReference type="InterPro" id="IPR050705">
    <property type="entry name" value="Cytochrome_P450_3A"/>
</dbReference>
<dbReference type="InterPro" id="IPR002401">
    <property type="entry name" value="Cyt_P450_E_grp-I"/>
</dbReference>
<keyword evidence="5 8" id="KW-0408">Iron</keyword>
<protein>
    <submittedName>
        <fullName evidence="10">Cytochrome P450 3A13</fullName>
    </submittedName>
</protein>
<gene>
    <name evidence="10" type="primary">Cyp3a13</name>
    <name evidence="10" type="ORF">GZH46_02925</name>
</gene>
<dbReference type="InterPro" id="IPR017972">
    <property type="entry name" value="Cyt_P450_CS"/>
</dbReference>
<comment type="similarity">
    <text evidence="1 8">Belongs to the cytochrome P450 family.</text>
</comment>
<evidence type="ECO:0000256" key="3">
    <source>
        <dbReference type="ARBA" id="ARBA00022723"/>
    </source>
</evidence>
<dbReference type="PRINTS" id="PR00385">
    <property type="entry name" value="P450"/>
</dbReference>
<feature type="transmembrane region" description="Helical" evidence="9">
    <location>
        <begin position="312"/>
        <end position="334"/>
    </location>
</feature>